<comment type="caution">
    <text evidence="1">The sequence shown here is derived from an EMBL/GenBank/DDBJ whole genome shotgun (WGS) entry which is preliminary data.</text>
</comment>
<name>A0A0C2YWP9_PARME</name>
<dbReference type="EMBL" id="JXSL01000023">
    <property type="protein sequence ID" value="KIL99553.1"/>
    <property type="molecule type" value="Genomic_DNA"/>
</dbReference>
<dbReference type="NCBIfam" id="TIGR01558">
    <property type="entry name" value="sm_term_P27"/>
    <property type="match status" value="1"/>
</dbReference>
<accession>A0A0C2YWP9</accession>
<dbReference type="InterPro" id="IPR006448">
    <property type="entry name" value="Phage_term_ssu_P27"/>
</dbReference>
<gene>
    <name evidence="1" type="ORF">CCC_04069</name>
</gene>
<evidence type="ECO:0000313" key="2">
    <source>
        <dbReference type="Proteomes" id="UP000031971"/>
    </source>
</evidence>
<sequence length="118" mass="12924">MTAPPPELQGVALAEWQRLAPLLRERGMLSPLDRNHLQLYCEQWSVYRQAVAAMAETGIAIPTAAGGSKTSPFGLVIESTSRSLRGLAGELGLHFLSRSRLGIKESEATTKSEWDEFL</sequence>
<dbReference type="AlphaFoldDB" id="A0A0C2YWP9"/>
<evidence type="ECO:0008006" key="3">
    <source>
        <dbReference type="Google" id="ProtNLM"/>
    </source>
</evidence>
<reference evidence="1 2" key="1">
    <citation type="submission" date="2015-01" db="EMBL/GenBank/DDBJ databases">
        <title>Genome Sequence of Magnetospirillum magnetotacticum Strain MS-1.</title>
        <authorList>
            <person name="Marinov G.K."/>
            <person name="Smalley M.D."/>
            <person name="DeSalvo G."/>
        </authorList>
    </citation>
    <scope>NUCLEOTIDE SEQUENCE [LARGE SCALE GENOMIC DNA]</scope>
    <source>
        <strain evidence="1 2">MS-1</strain>
    </source>
</reference>
<dbReference type="Proteomes" id="UP000031971">
    <property type="component" value="Unassembled WGS sequence"/>
</dbReference>
<protein>
    <recommendedName>
        <fullName evidence="3">Phage terminase small subunit P27 family</fullName>
    </recommendedName>
</protein>
<dbReference type="Pfam" id="PF05119">
    <property type="entry name" value="Terminase_4"/>
    <property type="match status" value="1"/>
</dbReference>
<organism evidence="1 2">
    <name type="scientific">Paramagnetospirillum magnetotacticum MS-1</name>
    <dbReference type="NCBI Taxonomy" id="272627"/>
    <lineage>
        <taxon>Bacteria</taxon>
        <taxon>Pseudomonadati</taxon>
        <taxon>Pseudomonadota</taxon>
        <taxon>Alphaproteobacteria</taxon>
        <taxon>Rhodospirillales</taxon>
        <taxon>Magnetospirillaceae</taxon>
        <taxon>Paramagnetospirillum</taxon>
    </lineage>
</organism>
<evidence type="ECO:0000313" key="1">
    <source>
        <dbReference type="EMBL" id="KIL99553.1"/>
    </source>
</evidence>
<keyword evidence="2" id="KW-1185">Reference proteome</keyword>
<proteinExistence type="predicted"/>